<reference evidence="1" key="2">
    <citation type="journal article" date="2015" name="Data Brief">
        <title>Shoot transcriptome of the giant reed, Arundo donax.</title>
        <authorList>
            <person name="Barrero R.A."/>
            <person name="Guerrero F.D."/>
            <person name="Moolhuijzen P."/>
            <person name="Goolsby J.A."/>
            <person name="Tidwell J."/>
            <person name="Bellgard S.E."/>
            <person name="Bellgard M.I."/>
        </authorList>
    </citation>
    <scope>NUCLEOTIDE SEQUENCE</scope>
    <source>
        <tissue evidence="1">Shoot tissue taken approximately 20 cm above the soil surface</tissue>
    </source>
</reference>
<organism evidence="1">
    <name type="scientific">Arundo donax</name>
    <name type="common">Giant reed</name>
    <name type="synonym">Donax arundinaceus</name>
    <dbReference type="NCBI Taxonomy" id="35708"/>
    <lineage>
        <taxon>Eukaryota</taxon>
        <taxon>Viridiplantae</taxon>
        <taxon>Streptophyta</taxon>
        <taxon>Embryophyta</taxon>
        <taxon>Tracheophyta</taxon>
        <taxon>Spermatophyta</taxon>
        <taxon>Magnoliopsida</taxon>
        <taxon>Liliopsida</taxon>
        <taxon>Poales</taxon>
        <taxon>Poaceae</taxon>
        <taxon>PACMAD clade</taxon>
        <taxon>Arundinoideae</taxon>
        <taxon>Arundineae</taxon>
        <taxon>Arundo</taxon>
    </lineage>
</organism>
<proteinExistence type="predicted"/>
<protein>
    <submittedName>
        <fullName evidence="1">Uncharacterized protein</fullName>
    </submittedName>
</protein>
<name>A0A0A9A9E3_ARUDO</name>
<evidence type="ECO:0000313" key="1">
    <source>
        <dbReference type="EMBL" id="JAD46558.1"/>
    </source>
</evidence>
<reference evidence="1" key="1">
    <citation type="submission" date="2014-09" db="EMBL/GenBank/DDBJ databases">
        <authorList>
            <person name="Magalhaes I.L.F."/>
            <person name="Oliveira U."/>
            <person name="Santos F.R."/>
            <person name="Vidigal T.H.D.A."/>
            <person name="Brescovit A.D."/>
            <person name="Santos A.J."/>
        </authorList>
    </citation>
    <scope>NUCLEOTIDE SEQUENCE</scope>
    <source>
        <tissue evidence="1">Shoot tissue taken approximately 20 cm above the soil surface</tissue>
    </source>
</reference>
<dbReference type="EMBL" id="GBRH01251337">
    <property type="protein sequence ID" value="JAD46558.1"/>
    <property type="molecule type" value="Transcribed_RNA"/>
</dbReference>
<dbReference type="AlphaFoldDB" id="A0A0A9A9E3"/>
<dbReference type="EMBL" id="GBRH01175506">
    <property type="protein sequence ID" value="JAE22390.1"/>
    <property type="molecule type" value="Transcribed_RNA"/>
</dbReference>
<accession>A0A0A9A9E3</accession>
<sequence>MLQVNLVKGIIIFQKNIKHTYYKKVNKGWFGTWVNSLLDSMN</sequence>